<evidence type="ECO:0000313" key="2">
    <source>
        <dbReference type="EMBL" id="NKC05470.1"/>
    </source>
</evidence>
<evidence type="ECO:0000313" key="3">
    <source>
        <dbReference type="Proteomes" id="UP000704467"/>
    </source>
</evidence>
<evidence type="ECO:0000259" key="1">
    <source>
        <dbReference type="Pfam" id="PF18495"/>
    </source>
</evidence>
<reference evidence="2 3" key="1">
    <citation type="submission" date="2020-03" db="EMBL/GenBank/DDBJ databases">
        <title>Whole genome sequencing of clinical and environmental type strains of Ochrobactrum.</title>
        <authorList>
            <person name="Dharne M."/>
        </authorList>
    </citation>
    <scope>NUCLEOTIDE SEQUENCE [LARGE SCALE GENOMIC DNA]</scope>
    <source>
        <strain evidence="2 3">CIP 109452</strain>
    </source>
</reference>
<dbReference type="InterPro" id="IPR041535">
    <property type="entry name" value="VbhA"/>
</dbReference>
<dbReference type="Proteomes" id="UP000704467">
    <property type="component" value="Unassembled WGS sequence"/>
</dbReference>
<keyword evidence="3" id="KW-1185">Reference proteome</keyword>
<name>A0ABX1DTB5_9HYPH</name>
<dbReference type="Gene3D" id="1.10.8.1050">
    <property type="entry name" value="Antitoxin VbhA-like"/>
    <property type="match status" value="1"/>
</dbReference>
<comment type="caution">
    <text evidence="2">The sequence shown here is derived from an EMBL/GenBank/DDBJ whole genome shotgun (WGS) entry which is preliminary data.</text>
</comment>
<gene>
    <name evidence="2" type="ORF">HED55_27235</name>
</gene>
<protein>
    <submittedName>
        <fullName evidence="2">Antitoxin VbhA family protein</fullName>
    </submittedName>
</protein>
<dbReference type="RefSeq" id="WP_138787522.1">
    <property type="nucleotide sequence ID" value="NZ_JBHEEQ010000034.1"/>
</dbReference>
<dbReference type="InterPro" id="IPR043038">
    <property type="entry name" value="VbhA_sf"/>
</dbReference>
<sequence>MALAYKTHTPAISAEEMERRRKSVRRAIRSNAIEGAAAGPEMDPIYEAYIAGKIDSDEMLEQAKALRGR</sequence>
<dbReference type="EMBL" id="JAAVLN010000006">
    <property type="protein sequence ID" value="NKC05470.1"/>
    <property type="molecule type" value="Genomic_DNA"/>
</dbReference>
<feature type="domain" description="Antitoxin VbhA" evidence="1">
    <location>
        <begin position="20"/>
        <end position="65"/>
    </location>
</feature>
<dbReference type="InterPro" id="IPR033788">
    <property type="entry name" value="VbhA-like"/>
</dbReference>
<dbReference type="Pfam" id="PF18495">
    <property type="entry name" value="VbhA"/>
    <property type="match status" value="1"/>
</dbReference>
<proteinExistence type="predicted"/>
<dbReference type="CDD" id="cd11586">
    <property type="entry name" value="VbhA_like"/>
    <property type="match status" value="1"/>
</dbReference>
<organism evidence="2 3">
    <name type="scientific">Brucella haematophila</name>
    <dbReference type="NCBI Taxonomy" id="419474"/>
    <lineage>
        <taxon>Bacteria</taxon>
        <taxon>Pseudomonadati</taxon>
        <taxon>Pseudomonadota</taxon>
        <taxon>Alphaproteobacteria</taxon>
        <taxon>Hyphomicrobiales</taxon>
        <taxon>Brucellaceae</taxon>
        <taxon>Brucella/Ochrobactrum group</taxon>
        <taxon>Brucella</taxon>
    </lineage>
</organism>
<accession>A0ABX1DTB5</accession>